<feature type="compositionally biased region" description="Polar residues" evidence="4">
    <location>
        <begin position="237"/>
        <end position="246"/>
    </location>
</feature>
<keyword evidence="6" id="KW-1185">Reference proteome</keyword>
<keyword evidence="1" id="KW-0677">Repeat</keyword>
<dbReference type="EMBL" id="VCAU01000002">
    <property type="protein sequence ID" value="KAF9894930.1"/>
    <property type="molecule type" value="Genomic_DNA"/>
</dbReference>
<feature type="compositionally biased region" description="Basic and acidic residues" evidence="4">
    <location>
        <begin position="766"/>
        <end position="776"/>
    </location>
</feature>
<dbReference type="SMART" id="SM00248">
    <property type="entry name" value="ANK"/>
    <property type="match status" value="6"/>
</dbReference>
<dbReference type="InterPro" id="IPR051631">
    <property type="entry name" value="Ankyrin-KH/SAM_domain"/>
</dbReference>
<accession>A0AAD4CY84</accession>
<evidence type="ECO:0000256" key="1">
    <source>
        <dbReference type="ARBA" id="ARBA00022737"/>
    </source>
</evidence>
<reference evidence="5" key="2">
    <citation type="submission" date="2020-02" db="EMBL/GenBank/DDBJ databases">
        <authorList>
            <person name="Gilchrist C.L.M."/>
            <person name="Chooi Y.-H."/>
        </authorList>
    </citation>
    <scope>NUCLEOTIDE SEQUENCE</scope>
    <source>
        <strain evidence="5">MST-FP2251</strain>
    </source>
</reference>
<dbReference type="PANTHER" id="PTHR23206:SF7">
    <property type="entry name" value="PROTEIN KINASE DOMAIN-CONTAINING PROTEIN"/>
    <property type="match status" value="1"/>
</dbReference>
<dbReference type="Gene3D" id="1.25.40.20">
    <property type="entry name" value="Ankyrin repeat-containing domain"/>
    <property type="match status" value="3"/>
</dbReference>
<dbReference type="InterPro" id="IPR009003">
    <property type="entry name" value="Peptidase_S1_PA"/>
</dbReference>
<name>A0AAD4CY84_ASPNN</name>
<dbReference type="Pfam" id="PF13637">
    <property type="entry name" value="Ank_4"/>
    <property type="match status" value="1"/>
</dbReference>
<evidence type="ECO:0000313" key="5">
    <source>
        <dbReference type="EMBL" id="KAF9894930.1"/>
    </source>
</evidence>
<evidence type="ECO:0000256" key="3">
    <source>
        <dbReference type="PROSITE-ProRule" id="PRU00023"/>
    </source>
</evidence>
<comment type="caution">
    <text evidence="5">The sequence shown here is derived from an EMBL/GenBank/DDBJ whole genome shotgun (WGS) entry which is preliminary data.</text>
</comment>
<feature type="region of interest" description="Disordered" evidence="4">
    <location>
        <begin position="270"/>
        <end position="301"/>
    </location>
</feature>
<protein>
    <submittedName>
        <fullName evidence="5">Uncharacterized protein</fullName>
    </submittedName>
</protein>
<evidence type="ECO:0000313" key="6">
    <source>
        <dbReference type="Proteomes" id="UP001194746"/>
    </source>
</evidence>
<feature type="region of interest" description="Disordered" evidence="4">
    <location>
        <begin position="735"/>
        <end position="776"/>
    </location>
</feature>
<feature type="repeat" description="ANK" evidence="3">
    <location>
        <begin position="497"/>
        <end position="529"/>
    </location>
</feature>
<dbReference type="GO" id="GO:0005737">
    <property type="term" value="C:cytoplasm"/>
    <property type="evidence" value="ECO:0007669"/>
    <property type="project" value="TreeGrafter"/>
</dbReference>
<feature type="compositionally biased region" description="Polar residues" evidence="4">
    <location>
        <begin position="291"/>
        <end position="301"/>
    </location>
</feature>
<dbReference type="SUPFAM" id="SSF48403">
    <property type="entry name" value="Ankyrin repeat"/>
    <property type="match status" value="1"/>
</dbReference>
<gene>
    <name evidence="5" type="ORF">FE257_004552</name>
</gene>
<proteinExistence type="predicted"/>
<feature type="repeat" description="ANK" evidence="3">
    <location>
        <begin position="598"/>
        <end position="621"/>
    </location>
</feature>
<feature type="region of interest" description="Disordered" evidence="4">
    <location>
        <begin position="217"/>
        <end position="246"/>
    </location>
</feature>
<dbReference type="Proteomes" id="UP001194746">
    <property type="component" value="Unassembled WGS sequence"/>
</dbReference>
<dbReference type="AlphaFoldDB" id="A0AAD4CY84"/>
<dbReference type="Pfam" id="PF12796">
    <property type="entry name" value="Ank_2"/>
    <property type="match status" value="2"/>
</dbReference>
<keyword evidence="2 3" id="KW-0040">ANK repeat</keyword>
<dbReference type="PROSITE" id="PS50297">
    <property type="entry name" value="ANK_REP_REGION"/>
    <property type="match status" value="4"/>
</dbReference>
<dbReference type="PANTHER" id="PTHR23206">
    <property type="entry name" value="MASK PROTEIN"/>
    <property type="match status" value="1"/>
</dbReference>
<feature type="compositionally biased region" description="Acidic residues" evidence="4">
    <location>
        <begin position="271"/>
        <end position="285"/>
    </location>
</feature>
<dbReference type="InterPro" id="IPR002110">
    <property type="entry name" value="Ankyrin_rpt"/>
</dbReference>
<organism evidence="5 6">
    <name type="scientific">Aspergillus nanangensis</name>
    <dbReference type="NCBI Taxonomy" id="2582783"/>
    <lineage>
        <taxon>Eukaryota</taxon>
        <taxon>Fungi</taxon>
        <taxon>Dikarya</taxon>
        <taxon>Ascomycota</taxon>
        <taxon>Pezizomycotina</taxon>
        <taxon>Eurotiomycetes</taxon>
        <taxon>Eurotiomycetidae</taxon>
        <taxon>Eurotiales</taxon>
        <taxon>Aspergillaceae</taxon>
        <taxon>Aspergillus</taxon>
        <taxon>Aspergillus subgen. Circumdati</taxon>
    </lineage>
</organism>
<feature type="repeat" description="ANK" evidence="3">
    <location>
        <begin position="666"/>
        <end position="698"/>
    </location>
</feature>
<dbReference type="InterPro" id="IPR036770">
    <property type="entry name" value="Ankyrin_rpt-contain_sf"/>
</dbReference>
<feature type="repeat" description="ANK" evidence="3">
    <location>
        <begin position="564"/>
        <end position="597"/>
    </location>
</feature>
<dbReference type="PROSITE" id="PS50088">
    <property type="entry name" value="ANK_REPEAT"/>
    <property type="match status" value="4"/>
</dbReference>
<feature type="compositionally biased region" description="Acidic residues" evidence="4">
    <location>
        <begin position="218"/>
        <end position="231"/>
    </location>
</feature>
<evidence type="ECO:0000256" key="4">
    <source>
        <dbReference type="SAM" id="MobiDB-lite"/>
    </source>
</evidence>
<reference evidence="5" key="1">
    <citation type="journal article" date="2019" name="Beilstein J. Org. Chem.">
        <title>Nanangenines: drimane sesquiterpenoids as the dominant metabolite cohort of a novel Australian fungus, Aspergillus nanangensis.</title>
        <authorList>
            <person name="Lacey H.J."/>
            <person name="Gilchrist C.L.M."/>
            <person name="Crombie A."/>
            <person name="Kalaitzis J.A."/>
            <person name="Vuong D."/>
            <person name="Rutledge P.J."/>
            <person name="Turner P."/>
            <person name="Pitt J.I."/>
            <person name="Lacey E."/>
            <person name="Chooi Y.H."/>
            <person name="Piggott A.M."/>
        </authorList>
    </citation>
    <scope>NUCLEOTIDE SEQUENCE</scope>
    <source>
        <strain evidence="5">MST-FP2251</strain>
    </source>
</reference>
<sequence>MTRIQIQPRLDTLLSEWSLQTQAPSPTTFWDGLTAADKEESVNQQHSWPFDGQYAWDAVGKVKQSWDTSIYPNILEPLLEDNSKRIFRRIQKRPPYNITCWLVGSEWRLTHPAAVFICGNTRVTQRAVELIEKHGDLKSWGFRVYGFKSKIALNMGDTAFVSDLENTTNVCGRLFSVGNMDGVVFSKTATIGGSIMLGETPYGVTVVHPFFRLHDNEPADDDDFESDDESLTSDSENTFNEDNPISLSADAIYTQSGVTVVHPFFRLHDDEPADDDDFESDDESLTSDSENTFNEDNPISLSQSGTARFKLLGSIPHKGPYYSLQTDWALLELSTTHLDEKPILNYAVLNDTISFPSKVSPSPSETPLWAAVGTGTPVETNAPGTISGLYVEPFGLQDVWALRMQPVPGNSGSWVINPLDDSIFGVIVAGAETIGVSYALPASRVFDEIRDRFPDMRFPSPEDSQVLLHAAEVGATKTLQRVLEKIHPNEINGKDSLGPDALMWACSNGHDDAVRILLNAGLDINCRNSWGSTPLVLAVECENTGLVRLLLNTPGVDINHPGTRGRTPLSHAVAFGQENVVRILLDRPGVDINHPDTDGRTPLSLAAKFGLKRIVRILLDRPGVDINHPDICGRTPLSYAAEEGYEDIVDSLLKSKSVIVDCVDKNGDTPLMLAVASGHARVVRLLLEVGGASTTMKNVSGMTAKDLSLQREDFPIEIFGTFKSNDSMVYLGGLSAPQKPKSGPVQGLDDPYLRAKSGSSTQDSKSAQERGFHGNI</sequence>
<dbReference type="SUPFAM" id="SSF50494">
    <property type="entry name" value="Trypsin-like serine proteases"/>
    <property type="match status" value="1"/>
</dbReference>
<evidence type="ECO:0000256" key="2">
    <source>
        <dbReference type="ARBA" id="ARBA00023043"/>
    </source>
</evidence>